<dbReference type="GO" id="GO:0016787">
    <property type="term" value="F:hydrolase activity"/>
    <property type="evidence" value="ECO:0007669"/>
    <property type="project" value="UniProtKB-KW"/>
</dbReference>
<accession>A0AAE0AHY8</accession>
<evidence type="ECO:0000256" key="6">
    <source>
        <dbReference type="ARBA" id="ARBA00022801"/>
    </source>
</evidence>
<dbReference type="Pfam" id="PF26138">
    <property type="entry name" value="DUF8040"/>
    <property type="match status" value="1"/>
</dbReference>
<comment type="caution">
    <text evidence="11">The sequence shown here is derived from an EMBL/GenBank/DDBJ whole genome shotgun (WGS) entry which is preliminary data.</text>
</comment>
<evidence type="ECO:0000313" key="11">
    <source>
        <dbReference type="EMBL" id="KAK3218402.1"/>
    </source>
</evidence>
<keyword evidence="4" id="KW-0540">Nuclease</keyword>
<dbReference type="InterPro" id="IPR058353">
    <property type="entry name" value="DUF8040"/>
</dbReference>
<evidence type="ECO:0000256" key="5">
    <source>
        <dbReference type="ARBA" id="ARBA00022723"/>
    </source>
</evidence>
<evidence type="ECO:0000256" key="2">
    <source>
        <dbReference type="ARBA" id="ARBA00004123"/>
    </source>
</evidence>
<dbReference type="GO" id="GO:0005634">
    <property type="term" value="C:nucleus"/>
    <property type="evidence" value="ECO:0007669"/>
    <property type="project" value="UniProtKB-SubCell"/>
</dbReference>
<evidence type="ECO:0000256" key="8">
    <source>
        <dbReference type="SAM" id="MobiDB-lite"/>
    </source>
</evidence>
<keyword evidence="6" id="KW-0378">Hydrolase</keyword>
<evidence type="ECO:0000256" key="7">
    <source>
        <dbReference type="ARBA" id="ARBA00023242"/>
    </source>
</evidence>
<reference evidence="11" key="1">
    <citation type="journal article" date="2023" name="Plant J.">
        <title>Genome sequences and population genomics provide insights into the demographic history, inbreeding, and mutation load of two 'living fossil' tree species of Dipteronia.</title>
        <authorList>
            <person name="Feng Y."/>
            <person name="Comes H.P."/>
            <person name="Chen J."/>
            <person name="Zhu S."/>
            <person name="Lu R."/>
            <person name="Zhang X."/>
            <person name="Li P."/>
            <person name="Qiu J."/>
            <person name="Olsen K.M."/>
            <person name="Qiu Y."/>
        </authorList>
    </citation>
    <scope>NUCLEOTIDE SEQUENCE</scope>
    <source>
        <strain evidence="11">NBL</strain>
    </source>
</reference>
<evidence type="ECO:0000259" key="10">
    <source>
        <dbReference type="Pfam" id="PF26138"/>
    </source>
</evidence>
<evidence type="ECO:0000256" key="3">
    <source>
        <dbReference type="ARBA" id="ARBA00006958"/>
    </source>
</evidence>
<name>A0AAE0AHY8_9ROSI</name>
<keyword evidence="12" id="KW-1185">Reference proteome</keyword>
<dbReference type="PANTHER" id="PTHR22930:SF228">
    <property type="entry name" value="PROTEIN ALP1-LIKE"/>
    <property type="match status" value="1"/>
</dbReference>
<dbReference type="GO" id="GO:0046872">
    <property type="term" value="F:metal ion binding"/>
    <property type="evidence" value="ECO:0007669"/>
    <property type="project" value="UniProtKB-KW"/>
</dbReference>
<feature type="domain" description="DDE Tnp4" evidence="9">
    <location>
        <begin position="101"/>
        <end position="237"/>
    </location>
</feature>
<comment type="similarity">
    <text evidence="3">Belongs to the HARBI1 family.</text>
</comment>
<keyword evidence="7" id="KW-0539">Nucleus</keyword>
<dbReference type="InterPro" id="IPR027806">
    <property type="entry name" value="HARBI1_dom"/>
</dbReference>
<comment type="cofactor">
    <cofactor evidence="1">
        <name>a divalent metal cation</name>
        <dbReference type="ChEBI" id="CHEBI:60240"/>
    </cofactor>
</comment>
<dbReference type="PANTHER" id="PTHR22930">
    <property type="match status" value="1"/>
</dbReference>
<dbReference type="Pfam" id="PF13359">
    <property type="entry name" value="DDE_Tnp_4"/>
    <property type="match status" value="1"/>
</dbReference>
<feature type="domain" description="DUF8040" evidence="10">
    <location>
        <begin position="1"/>
        <end position="69"/>
    </location>
</feature>
<organism evidence="11 12">
    <name type="scientific">Dipteronia sinensis</name>
    <dbReference type="NCBI Taxonomy" id="43782"/>
    <lineage>
        <taxon>Eukaryota</taxon>
        <taxon>Viridiplantae</taxon>
        <taxon>Streptophyta</taxon>
        <taxon>Embryophyta</taxon>
        <taxon>Tracheophyta</taxon>
        <taxon>Spermatophyta</taxon>
        <taxon>Magnoliopsida</taxon>
        <taxon>eudicotyledons</taxon>
        <taxon>Gunneridae</taxon>
        <taxon>Pentapetalae</taxon>
        <taxon>rosids</taxon>
        <taxon>malvids</taxon>
        <taxon>Sapindales</taxon>
        <taxon>Sapindaceae</taxon>
        <taxon>Hippocastanoideae</taxon>
        <taxon>Acereae</taxon>
        <taxon>Dipteronia</taxon>
    </lineage>
</organism>
<evidence type="ECO:0000259" key="9">
    <source>
        <dbReference type="Pfam" id="PF13359"/>
    </source>
</evidence>
<evidence type="ECO:0000256" key="4">
    <source>
        <dbReference type="ARBA" id="ARBA00022722"/>
    </source>
</evidence>
<gene>
    <name evidence="11" type="ORF">Dsin_012372</name>
</gene>
<proteinExistence type="inferred from homology"/>
<evidence type="ECO:0008006" key="13">
    <source>
        <dbReference type="Google" id="ProtNLM"/>
    </source>
</evidence>
<evidence type="ECO:0000313" key="12">
    <source>
        <dbReference type="Proteomes" id="UP001281410"/>
    </source>
</evidence>
<sequence length="298" mass="34921">MYPDVFRKLCNILRDKTHFEDTRFICVEEMLGQFLQIVGQNYRYCVIRNNFCRSQFATSENFHKMLKALNTLSKDMMAKPGLVVPAKIRENTKFFPYFKDCIGAIDACNFDLEFMYVLAGWEGSAHDSKLLNGVLSRRNGLKVPQGKYFLADCGFANRRQFLAPYRGVRYHYQDFVGNGIDPENEKELFNLRHASLRNVIKRIFGIFKSRFTIFKSAPPFPFKTQVEIVLACVALHNFLRKECRSDEFPIEEESESSSSSPIVEEELEELVSQTQEQQREEANAWRLNIANYMWRERY</sequence>
<dbReference type="GO" id="GO:0004518">
    <property type="term" value="F:nuclease activity"/>
    <property type="evidence" value="ECO:0007669"/>
    <property type="project" value="UniProtKB-KW"/>
</dbReference>
<protein>
    <recommendedName>
        <fullName evidence="13">DDE Tnp4 domain-containing protein</fullName>
    </recommendedName>
</protein>
<dbReference type="InterPro" id="IPR045249">
    <property type="entry name" value="HARBI1-like"/>
</dbReference>
<keyword evidence="5" id="KW-0479">Metal-binding</keyword>
<dbReference type="AlphaFoldDB" id="A0AAE0AHY8"/>
<comment type="subcellular location">
    <subcellularLocation>
        <location evidence="2">Nucleus</location>
    </subcellularLocation>
</comment>
<evidence type="ECO:0000256" key="1">
    <source>
        <dbReference type="ARBA" id="ARBA00001968"/>
    </source>
</evidence>
<dbReference type="Proteomes" id="UP001281410">
    <property type="component" value="Unassembled WGS sequence"/>
</dbReference>
<feature type="region of interest" description="Disordered" evidence="8">
    <location>
        <begin position="249"/>
        <end position="274"/>
    </location>
</feature>
<dbReference type="EMBL" id="JANJYJ010000004">
    <property type="protein sequence ID" value="KAK3218402.1"/>
    <property type="molecule type" value="Genomic_DNA"/>
</dbReference>